<gene>
    <name evidence="2" type="ORF">JK358_09140</name>
</gene>
<accession>A0ABS1M218</accession>
<evidence type="ECO:0000256" key="1">
    <source>
        <dbReference type="SAM" id="MobiDB-lite"/>
    </source>
</evidence>
<evidence type="ECO:0000313" key="3">
    <source>
        <dbReference type="Proteomes" id="UP000602198"/>
    </source>
</evidence>
<name>A0ABS1M218_9NOCA</name>
<proteinExistence type="predicted"/>
<dbReference type="RefSeq" id="WP_201945476.1">
    <property type="nucleotide sequence ID" value="NZ_JAERRJ010000003.1"/>
</dbReference>
<dbReference type="EMBL" id="JAERRJ010000003">
    <property type="protein sequence ID" value="MBL1074561.1"/>
    <property type="molecule type" value="Genomic_DNA"/>
</dbReference>
<organism evidence="2 3">
    <name type="scientific">Nocardia acididurans</name>
    <dbReference type="NCBI Taxonomy" id="2802282"/>
    <lineage>
        <taxon>Bacteria</taxon>
        <taxon>Bacillati</taxon>
        <taxon>Actinomycetota</taxon>
        <taxon>Actinomycetes</taxon>
        <taxon>Mycobacteriales</taxon>
        <taxon>Nocardiaceae</taxon>
        <taxon>Nocardia</taxon>
    </lineage>
</organism>
<feature type="region of interest" description="Disordered" evidence="1">
    <location>
        <begin position="281"/>
        <end position="314"/>
    </location>
</feature>
<evidence type="ECO:0000313" key="2">
    <source>
        <dbReference type="EMBL" id="MBL1074561.1"/>
    </source>
</evidence>
<dbReference type="Proteomes" id="UP000602198">
    <property type="component" value="Unassembled WGS sequence"/>
</dbReference>
<reference evidence="2 3" key="1">
    <citation type="submission" date="2021-01" db="EMBL/GenBank/DDBJ databases">
        <title>WGS of actinomycetes isolated from Thailand.</title>
        <authorList>
            <person name="Thawai C."/>
        </authorList>
    </citation>
    <scope>NUCLEOTIDE SEQUENCE [LARGE SCALE GENOMIC DNA]</scope>
    <source>
        <strain evidence="2 3">LPG 2</strain>
    </source>
</reference>
<sequence length="314" mass="34498">MELGAGRGYWAAQLATAGLSITAYDSEPPNKSMNISFPSTTGLPDVWHRIDGLPENSERTSSHADHALLLIWPPGYDLRHKLRPALGNLRVREADTGRLDEHIQSIVTAGLKSKARLHKVILTARARCGLPGSRLRRAPRRSAGRILGSVRLRRGASDIHRLGDCCQVEREGDLSAGVDEIDAGYRIVALPPFTIQMLKRLRDDPTYGRMCKVKALREVGGDVVEEENKVALVFPGRGGVLRDPHNFNRTWRAACGTRYKDVTQCTFRNGTTSRHLEMVSPMGGTDRAPEQANLTGGVTPLPHLEATPLPRPTT</sequence>
<keyword evidence="3" id="KW-1185">Reference proteome</keyword>
<comment type="caution">
    <text evidence="2">The sequence shown here is derived from an EMBL/GenBank/DDBJ whole genome shotgun (WGS) entry which is preliminary data.</text>
</comment>
<protein>
    <submittedName>
        <fullName evidence="2">Uncharacterized protein</fullName>
    </submittedName>
</protein>